<gene>
    <name evidence="3" type="ORF">CDO52_20435</name>
</gene>
<dbReference type="EMBL" id="CP022753">
    <property type="protein sequence ID" value="ASU84848.1"/>
    <property type="molecule type" value="Genomic_DNA"/>
</dbReference>
<dbReference type="Proteomes" id="UP000215005">
    <property type="component" value="Chromosome"/>
</dbReference>
<accession>A0A223S9R0</accession>
<evidence type="ECO:0000313" key="3">
    <source>
        <dbReference type="EMBL" id="ASU84848.1"/>
    </source>
</evidence>
<dbReference type="OrthoDB" id="182039at2"/>
<dbReference type="InterPro" id="IPR000120">
    <property type="entry name" value="Amidase"/>
</dbReference>
<dbReference type="PROSITE" id="PS00571">
    <property type="entry name" value="AMIDASES"/>
    <property type="match status" value="1"/>
</dbReference>
<dbReference type="AlphaFoldDB" id="A0A223S9R0"/>
<dbReference type="InterPro" id="IPR020556">
    <property type="entry name" value="Amidase_CS"/>
</dbReference>
<comment type="similarity">
    <text evidence="1">Belongs to the amidase family.</text>
</comment>
<keyword evidence="4" id="KW-1185">Reference proteome</keyword>
<dbReference type="GO" id="GO:0003824">
    <property type="term" value="F:catalytic activity"/>
    <property type="evidence" value="ECO:0007669"/>
    <property type="project" value="InterPro"/>
</dbReference>
<dbReference type="InterPro" id="IPR023631">
    <property type="entry name" value="Amidase_dom"/>
</dbReference>
<name>A0A223S9R0_9ACTN</name>
<dbReference type="PANTHER" id="PTHR11895">
    <property type="entry name" value="TRANSAMIDASE"/>
    <property type="match status" value="1"/>
</dbReference>
<dbReference type="RefSeq" id="WP_094932619.1">
    <property type="nucleotide sequence ID" value="NZ_CP022753.1"/>
</dbReference>
<dbReference type="InterPro" id="IPR036928">
    <property type="entry name" value="AS_sf"/>
</dbReference>
<evidence type="ECO:0000256" key="1">
    <source>
        <dbReference type="ARBA" id="ARBA00009199"/>
    </source>
</evidence>
<evidence type="ECO:0000313" key="4">
    <source>
        <dbReference type="Proteomes" id="UP000215005"/>
    </source>
</evidence>
<sequence length="474" mass="50763">MTEIHDLTAIELARAVRNRELSPMEITDHYLTRIERHDARLGAFITVIQESAREQARNAEKRVIQDTPADLPPLLGVPIPIKDLEPLAGVRHTYGSQAFTDYTATDDAAVVGQLRAAGAVFPGKTNTPEFGSPCYTENDIAPPARTPWDLTRSAGGSSGGAAAAVAGGLAPVAQGGDGGGSIRIPASVCGVFGIKPTRGRISAAPTKPDLIGLSTAGPLTRTVSDAALLLDVMSVNLPGDYYTAPPLPDGTTFLDHARRDPGRLRIARFRTPVVPGVEVHPDVTAAYESATELLVALGHDVEEIDPPFSPDLLDLFSTVWAAMALTVPVPPEREEHLRPINRWLRERARSLTAHDYLRATTGLQQGVRAALPRMLAYDAVLTPTLAQPPVPVGHFDTDPVEEFARMTAFTPFTSMFNITGQPSVSVPLHWTEQDLPIGVMLSGPMGGEPTLLALSAQLEAARPWAGRTPPIWTE</sequence>
<evidence type="ECO:0000259" key="2">
    <source>
        <dbReference type="Pfam" id="PF01425"/>
    </source>
</evidence>
<feature type="domain" description="Amidase" evidence="2">
    <location>
        <begin position="25"/>
        <end position="452"/>
    </location>
</feature>
<dbReference type="KEGG" id="ngv:CDO52_20435"/>
<organism evidence="3 4">
    <name type="scientific">Nocardiopsis gilva YIM 90087</name>
    <dbReference type="NCBI Taxonomy" id="1235441"/>
    <lineage>
        <taxon>Bacteria</taxon>
        <taxon>Bacillati</taxon>
        <taxon>Actinomycetota</taxon>
        <taxon>Actinomycetes</taxon>
        <taxon>Streptosporangiales</taxon>
        <taxon>Nocardiopsidaceae</taxon>
        <taxon>Nocardiopsis</taxon>
    </lineage>
</organism>
<dbReference type="SUPFAM" id="SSF75304">
    <property type="entry name" value="Amidase signature (AS) enzymes"/>
    <property type="match status" value="1"/>
</dbReference>
<dbReference type="Gene3D" id="3.90.1300.10">
    <property type="entry name" value="Amidase signature (AS) domain"/>
    <property type="match status" value="1"/>
</dbReference>
<protein>
    <submittedName>
        <fullName evidence="3">Amidase</fullName>
    </submittedName>
</protein>
<reference evidence="3 4" key="1">
    <citation type="submission" date="2017-08" db="EMBL/GenBank/DDBJ databases">
        <title>The complete genome sequence of Nocardiopsis gilva YIM 90087.</title>
        <authorList>
            <person name="Yin M."/>
            <person name="Tang S."/>
        </authorList>
    </citation>
    <scope>NUCLEOTIDE SEQUENCE [LARGE SCALE GENOMIC DNA]</scope>
    <source>
        <strain evidence="3 4">YIM 90087</strain>
    </source>
</reference>
<dbReference type="Pfam" id="PF01425">
    <property type="entry name" value="Amidase"/>
    <property type="match status" value="1"/>
</dbReference>
<dbReference type="PANTHER" id="PTHR11895:SF7">
    <property type="entry name" value="GLUTAMYL-TRNA(GLN) AMIDOTRANSFERASE SUBUNIT A, MITOCHONDRIAL"/>
    <property type="match status" value="1"/>
</dbReference>
<proteinExistence type="inferred from homology"/>